<keyword evidence="3" id="KW-0238">DNA-binding</keyword>
<keyword evidence="4" id="KW-0804">Transcription</keyword>
<evidence type="ECO:0000313" key="7">
    <source>
        <dbReference type="Proteomes" id="UP000683139"/>
    </source>
</evidence>
<dbReference type="Gene3D" id="1.10.10.10">
    <property type="entry name" value="Winged helix-like DNA-binding domain superfamily/Winged helix DNA-binding domain"/>
    <property type="match status" value="1"/>
</dbReference>
<dbReference type="Pfam" id="PF03466">
    <property type="entry name" value="LysR_substrate"/>
    <property type="match status" value="1"/>
</dbReference>
<dbReference type="GO" id="GO:0003700">
    <property type="term" value="F:DNA-binding transcription factor activity"/>
    <property type="evidence" value="ECO:0007669"/>
    <property type="project" value="InterPro"/>
</dbReference>
<comment type="similarity">
    <text evidence="1">Belongs to the LysR transcriptional regulatory family.</text>
</comment>
<dbReference type="InterPro" id="IPR000847">
    <property type="entry name" value="LysR_HTH_N"/>
</dbReference>
<dbReference type="Pfam" id="PF00126">
    <property type="entry name" value="HTH_1"/>
    <property type="match status" value="1"/>
</dbReference>
<evidence type="ECO:0000256" key="4">
    <source>
        <dbReference type="ARBA" id="ARBA00023163"/>
    </source>
</evidence>
<dbReference type="AlphaFoldDB" id="A0A920CXQ4"/>
<dbReference type="InterPro" id="IPR036390">
    <property type="entry name" value="WH_DNA-bd_sf"/>
</dbReference>
<proteinExistence type="inferred from homology"/>
<sequence>MLERLDGRFLVTFLAVWKEGTISGAAAKLGYVQSTVTAHIQLLEQSCGQKLFHRLPRGVKPTEAGEKLARYARQFAQLGQSLQEALNSLEQPRGAVWIRALESFYVTRLTGLFRPFLAQYPEVSLHLETGFQGDIVEQVLSHSIDFGIVPKNPMREELLFEPLIEEKMVLISSAELARTIAMQGWEQLQGVQVIGFGPRCLYQTDGYKILTEMGMPAEIRQAEFPSTELIRQLIKNGMGIAYVPEIALERELAEGTVVALPMTQPLRLTHGLLQHRDRVLNTPAKVFRQELLDYFNESTSRLKINRS</sequence>
<dbReference type="EMBL" id="BOSE01000003">
    <property type="protein sequence ID" value="GIP16565.1"/>
    <property type="molecule type" value="Genomic_DNA"/>
</dbReference>
<feature type="domain" description="HTH lysR-type" evidence="5">
    <location>
        <begin position="1"/>
        <end position="62"/>
    </location>
</feature>
<protein>
    <submittedName>
        <fullName evidence="6">LysR family transcriptional regulator</fullName>
    </submittedName>
</protein>
<keyword evidence="2" id="KW-0805">Transcription regulation</keyword>
<evidence type="ECO:0000256" key="1">
    <source>
        <dbReference type="ARBA" id="ARBA00009437"/>
    </source>
</evidence>
<dbReference type="PANTHER" id="PTHR30126">
    <property type="entry name" value="HTH-TYPE TRANSCRIPTIONAL REGULATOR"/>
    <property type="match status" value="1"/>
</dbReference>
<reference evidence="6" key="1">
    <citation type="submission" date="2021-03" db="EMBL/GenBank/DDBJ databases">
        <title>Antimicrobial resistance genes in bacteria isolated from Japanese honey, and their potential for conferring macrolide and lincosamide resistance in the American foulbrood pathogen Paenibacillus larvae.</title>
        <authorList>
            <person name="Okamoto M."/>
            <person name="Kumagai M."/>
            <person name="Kanamori H."/>
            <person name="Takamatsu D."/>
        </authorList>
    </citation>
    <scope>NUCLEOTIDE SEQUENCE</scope>
    <source>
        <strain evidence="6">J40TS1</strain>
    </source>
</reference>
<evidence type="ECO:0000259" key="5">
    <source>
        <dbReference type="PROSITE" id="PS50931"/>
    </source>
</evidence>
<dbReference type="RefSeq" id="WP_213514916.1">
    <property type="nucleotide sequence ID" value="NZ_BOSE01000003.1"/>
</dbReference>
<evidence type="ECO:0000256" key="2">
    <source>
        <dbReference type="ARBA" id="ARBA00023015"/>
    </source>
</evidence>
<dbReference type="CDD" id="cd05466">
    <property type="entry name" value="PBP2_LTTR_substrate"/>
    <property type="match status" value="1"/>
</dbReference>
<dbReference type="Proteomes" id="UP000683139">
    <property type="component" value="Unassembled WGS sequence"/>
</dbReference>
<dbReference type="SUPFAM" id="SSF46785">
    <property type="entry name" value="Winged helix' DNA-binding domain"/>
    <property type="match status" value="1"/>
</dbReference>
<organism evidence="6 7">
    <name type="scientific">Paenibacillus montaniterrae</name>
    <dbReference type="NCBI Taxonomy" id="429341"/>
    <lineage>
        <taxon>Bacteria</taxon>
        <taxon>Bacillati</taxon>
        <taxon>Bacillota</taxon>
        <taxon>Bacilli</taxon>
        <taxon>Bacillales</taxon>
        <taxon>Paenibacillaceae</taxon>
        <taxon>Paenibacillus</taxon>
    </lineage>
</organism>
<gene>
    <name evidence="6" type="ORF">J40TS1_22070</name>
</gene>
<keyword evidence="7" id="KW-1185">Reference proteome</keyword>
<dbReference type="InterPro" id="IPR005119">
    <property type="entry name" value="LysR_subst-bd"/>
</dbReference>
<name>A0A920CXQ4_9BACL</name>
<dbReference type="SUPFAM" id="SSF53850">
    <property type="entry name" value="Periplasmic binding protein-like II"/>
    <property type="match status" value="1"/>
</dbReference>
<evidence type="ECO:0000256" key="3">
    <source>
        <dbReference type="ARBA" id="ARBA00023125"/>
    </source>
</evidence>
<evidence type="ECO:0000313" key="6">
    <source>
        <dbReference type="EMBL" id="GIP16565.1"/>
    </source>
</evidence>
<dbReference type="GO" id="GO:0000976">
    <property type="term" value="F:transcription cis-regulatory region binding"/>
    <property type="evidence" value="ECO:0007669"/>
    <property type="project" value="TreeGrafter"/>
</dbReference>
<dbReference type="PROSITE" id="PS50931">
    <property type="entry name" value="HTH_LYSR"/>
    <property type="match status" value="1"/>
</dbReference>
<accession>A0A920CXQ4</accession>
<comment type="caution">
    <text evidence="6">The sequence shown here is derived from an EMBL/GenBank/DDBJ whole genome shotgun (WGS) entry which is preliminary data.</text>
</comment>
<dbReference type="Gene3D" id="3.40.190.10">
    <property type="entry name" value="Periplasmic binding protein-like II"/>
    <property type="match status" value="2"/>
</dbReference>
<dbReference type="PANTHER" id="PTHR30126:SF40">
    <property type="entry name" value="HTH-TYPE TRANSCRIPTIONAL REGULATOR GLTR"/>
    <property type="match status" value="1"/>
</dbReference>
<dbReference type="InterPro" id="IPR036388">
    <property type="entry name" value="WH-like_DNA-bd_sf"/>
</dbReference>